<accession>A0A328AC61</accession>
<protein>
    <recommendedName>
        <fullName evidence="4">Tryptophan-rich sensory protein</fullName>
    </recommendedName>
</protein>
<feature type="transmembrane region" description="Helical" evidence="1">
    <location>
        <begin position="216"/>
        <end position="234"/>
    </location>
</feature>
<sequence length="272" mass="28104">MTDHIHRGAHAGSWGASRGDGPGWLRLAVWFGIAVALGAPAFQALTNWGLTASEFSQSGDQTLRVAGYAFSIWGVIYTGLAAYAVRRLLRPGGARERALDGPLALASLCCGLWILAAGADQRWLTVAIIFAGLVAALVGLSRLARTGRDFTWPERLTVLWPIALLAGWLTAASIVNVLTVATAEGLIEPSLRTPAAIVGVLAAGAIAIATLLATRFASYAAPVAWGLVGAFVAERSDQPLVAYAALGCAALLLAVAAVACRPRRASAPGRAG</sequence>
<dbReference type="RefSeq" id="WP_111515717.1">
    <property type="nucleotide sequence ID" value="NZ_QFYR01000003.1"/>
</dbReference>
<evidence type="ECO:0008006" key="4">
    <source>
        <dbReference type="Google" id="ProtNLM"/>
    </source>
</evidence>
<feature type="transmembrane region" description="Helical" evidence="1">
    <location>
        <begin position="27"/>
        <end position="45"/>
    </location>
</feature>
<evidence type="ECO:0000313" key="2">
    <source>
        <dbReference type="EMBL" id="RAK52393.1"/>
    </source>
</evidence>
<dbReference type="AlphaFoldDB" id="A0A328AC61"/>
<evidence type="ECO:0000256" key="1">
    <source>
        <dbReference type="SAM" id="Phobius"/>
    </source>
</evidence>
<comment type="caution">
    <text evidence="2">The sequence shown here is derived from an EMBL/GenBank/DDBJ whole genome shotgun (WGS) entry which is preliminary data.</text>
</comment>
<keyword evidence="3" id="KW-1185">Reference proteome</keyword>
<evidence type="ECO:0000313" key="3">
    <source>
        <dbReference type="Proteomes" id="UP000249725"/>
    </source>
</evidence>
<feature type="transmembrane region" description="Helical" evidence="1">
    <location>
        <begin position="65"/>
        <end position="85"/>
    </location>
</feature>
<organism evidence="2 3">
    <name type="scientific">Phenylobacterium deserti</name>
    <dbReference type="NCBI Taxonomy" id="1914756"/>
    <lineage>
        <taxon>Bacteria</taxon>
        <taxon>Pseudomonadati</taxon>
        <taxon>Pseudomonadota</taxon>
        <taxon>Alphaproteobacteria</taxon>
        <taxon>Caulobacterales</taxon>
        <taxon>Caulobacteraceae</taxon>
        <taxon>Phenylobacterium</taxon>
    </lineage>
</organism>
<name>A0A328AC61_9CAUL</name>
<dbReference type="PANTHER" id="PTHR33802">
    <property type="entry name" value="SI:CH211-161H7.5-RELATED"/>
    <property type="match status" value="1"/>
</dbReference>
<dbReference type="Proteomes" id="UP000249725">
    <property type="component" value="Unassembled WGS sequence"/>
</dbReference>
<dbReference type="EMBL" id="QFYR01000003">
    <property type="protein sequence ID" value="RAK52393.1"/>
    <property type="molecule type" value="Genomic_DNA"/>
</dbReference>
<feature type="transmembrane region" description="Helical" evidence="1">
    <location>
        <begin position="123"/>
        <end position="144"/>
    </location>
</feature>
<dbReference type="OrthoDB" id="5189031at2"/>
<keyword evidence="1" id="KW-0472">Membrane</keyword>
<feature type="transmembrane region" description="Helical" evidence="1">
    <location>
        <begin position="240"/>
        <end position="260"/>
    </location>
</feature>
<keyword evidence="1" id="KW-0812">Transmembrane</keyword>
<proteinExistence type="predicted"/>
<gene>
    <name evidence="2" type="ORF">DJ018_14800</name>
</gene>
<feature type="transmembrane region" description="Helical" evidence="1">
    <location>
        <begin position="97"/>
        <end position="117"/>
    </location>
</feature>
<feature type="transmembrane region" description="Helical" evidence="1">
    <location>
        <begin position="156"/>
        <end position="179"/>
    </location>
</feature>
<dbReference type="PANTHER" id="PTHR33802:SF1">
    <property type="entry name" value="XK-RELATED PROTEIN"/>
    <property type="match status" value="1"/>
</dbReference>
<feature type="transmembrane region" description="Helical" evidence="1">
    <location>
        <begin position="191"/>
        <end position="209"/>
    </location>
</feature>
<keyword evidence="1" id="KW-1133">Transmembrane helix</keyword>
<reference evidence="3" key="1">
    <citation type="submission" date="2018-05" db="EMBL/GenBank/DDBJ databases">
        <authorList>
            <person name="Li X."/>
        </authorList>
    </citation>
    <scope>NUCLEOTIDE SEQUENCE [LARGE SCALE GENOMIC DNA]</scope>
    <source>
        <strain evidence="3">YIM 73061</strain>
    </source>
</reference>